<dbReference type="PANTHER" id="PTHR47718">
    <property type="entry name" value="OS01G0519700 PROTEIN"/>
    <property type="match status" value="1"/>
</dbReference>
<proteinExistence type="predicted"/>
<evidence type="ECO:0000259" key="1">
    <source>
        <dbReference type="Pfam" id="PF10551"/>
    </source>
</evidence>
<dbReference type="PANTHER" id="PTHR47718:SF12">
    <property type="entry name" value="PROTEIN FAR1-RELATED SEQUENCE"/>
    <property type="match status" value="1"/>
</dbReference>
<evidence type="ECO:0000313" key="2">
    <source>
        <dbReference type="EMBL" id="KAJ0193040.1"/>
    </source>
</evidence>
<reference evidence="2 3" key="1">
    <citation type="journal article" date="2017" name="Nat. Commun.">
        <title>Genome assembly with in vitro proximity ligation data and whole-genome triplication in lettuce.</title>
        <authorList>
            <person name="Reyes-Chin-Wo S."/>
            <person name="Wang Z."/>
            <person name="Yang X."/>
            <person name="Kozik A."/>
            <person name="Arikit S."/>
            <person name="Song C."/>
            <person name="Xia L."/>
            <person name="Froenicke L."/>
            <person name="Lavelle D.O."/>
            <person name="Truco M.J."/>
            <person name="Xia R."/>
            <person name="Zhu S."/>
            <person name="Xu C."/>
            <person name="Xu H."/>
            <person name="Xu X."/>
            <person name="Cox K."/>
            <person name="Korf I."/>
            <person name="Meyers B.C."/>
            <person name="Michelmore R.W."/>
        </authorList>
    </citation>
    <scope>NUCLEOTIDE SEQUENCE [LARGE SCALE GENOMIC DNA]</scope>
    <source>
        <strain evidence="3">cv. Salinas</strain>
        <tissue evidence="2">Seedlings</tissue>
    </source>
</reference>
<evidence type="ECO:0000313" key="3">
    <source>
        <dbReference type="Proteomes" id="UP000235145"/>
    </source>
</evidence>
<protein>
    <recommendedName>
        <fullName evidence="1">MULE transposase domain-containing protein</fullName>
    </recommendedName>
</protein>
<dbReference type="Pfam" id="PF10551">
    <property type="entry name" value="MULE"/>
    <property type="match status" value="1"/>
</dbReference>
<keyword evidence="3" id="KW-1185">Reference proteome</keyword>
<sequence length="89" mass="10491">MLYSRLTKQQSITTIRPETYDMVFVPFTSIDNHKKCVTFAFLKAFRKQPQLVISDQDPALKKAIDNVFSLAHHRLCMWHITNSFQIRYA</sequence>
<organism evidence="2 3">
    <name type="scientific">Lactuca sativa</name>
    <name type="common">Garden lettuce</name>
    <dbReference type="NCBI Taxonomy" id="4236"/>
    <lineage>
        <taxon>Eukaryota</taxon>
        <taxon>Viridiplantae</taxon>
        <taxon>Streptophyta</taxon>
        <taxon>Embryophyta</taxon>
        <taxon>Tracheophyta</taxon>
        <taxon>Spermatophyta</taxon>
        <taxon>Magnoliopsida</taxon>
        <taxon>eudicotyledons</taxon>
        <taxon>Gunneridae</taxon>
        <taxon>Pentapetalae</taxon>
        <taxon>asterids</taxon>
        <taxon>campanulids</taxon>
        <taxon>Asterales</taxon>
        <taxon>Asteraceae</taxon>
        <taxon>Cichorioideae</taxon>
        <taxon>Cichorieae</taxon>
        <taxon>Lactucinae</taxon>
        <taxon>Lactuca</taxon>
    </lineage>
</organism>
<dbReference type="InterPro" id="IPR018289">
    <property type="entry name" value="MULE_transposase_dom"/>
</dbReference>
<name>A0A9R1USP1_LACSA</name>
<feature type="domain" description="MULE transposase" evidence="1">
    <location>
        <begin position="47"/>
        <end position="82"/>
    </location>
</feature>
<comment type="caution">
    <text evidence="2">The sequence shown here is derived from an EMBL/GenBank/DDBJ whole genome shotgun (WGS) entry which is preliminary data.</text>
</comment>
<dbReference type="AlphaFoldDB" id="A0A9R1USP1"/>
<gene>
    <name evidence="2" type="ORF">LSAT_V11C800442960</name>
</gene>
<accession>A0A9R1USP1</accession>
<dbReference type="Proteomes" id="UP000235145">
    <property type="component" value="Unassembled WGS sequence"/>
</dbReference>
<dbReference type="EMBL" id="NBSK02000008">
    <property type="protein sequence ID" value="KAJ0193040.1"/>
    <property type="molecule type" value="Genomic_DNA"/>
</dbReference>